<evidence type="ECO:0000256" key="6">
    <source>
        <dbReference type="ARBA" id="ARBA00022840"/>
    </source>
</evidence>
<reference evidence="10 11" key="1">
    <citation type="journal article" date="2014" name="BMC Genomics">
        <title>Comparison of environmental and isolate Sulfobacillus genomes reveals diverse carbon, sulfur, nitrogen, and hydrogen metabolisms.</title>
        <authorList>
            <person name="Justice N.B."/>
            <person name="Norman A."/>
            <person name="Brown C.T."/>
            <person name="Singh A."/>
            <person name="Thomas B.C."/>
            <person name="Banfield J.F."/>
        </authorList>
    </citation>
    <scope>NUCLEOTIDE SEQUENCE [LARGE SCALE GENOMIC DNA]</scope>
    <source>
        <strain evidence="10">AMDSBA3</strain>
    </source>
</reference>
<keyword evidence="6 10" id="KW-0067">ATP-binding</keyword>
<accession>A0A2T2WDU0</accession>
<keyword evidence="8" id="KW-0472">Membrane</keyword>
<dbReference type="AlphaFoldDB" id="A0A2T2WDU0"/>
<dbReference type="InterPro" id="IPR027417">
    <property type="entry name" value="P-loop_NTPase"/>
</dbReference>
<dbReference type="CDD" id="cd03216">
    <property type="entry name" value="ABC_Carb_Monos_I"/>
    <property type="match status" value="1"/>
</dbReference>
<evidence type="ECO:0000256" key="3">
    <source>
        <dbReference type="ARBA" id="ARBA00022597"/>
    </source>
</evidence>
<evidence type="ECO:0000256" key="5">
    <source>
        <dbReference type="ARBA" id="ARBA00022741"/>
    </source>
</evidence>
<evidence type="ECO:0000313" key="10">
    <source>
        <dbReference type="EMBL" id="PSR20407.1"/>
    </source>
</evidence>
<dbReference type="PANTHER" id="PTHR43790:SF3">
    <property type="entry name" value="D-ALLOSE IMPORT ATP-BINDING PROTEIN ALSA-RELATED"/>
    <property type="match status" value="1"/>
</dbReference>
<evidence type="ECO:0000256" key="8">
    <source>
        <dbReference type="ARBA" id="ARBA00023136"/>
    </source>
</evidence>
<evidence type="ECO:0000256" key="7">
    <source>
        <dbReference type="ARBA" id="ARBA00022967"/>
    </source>
</evidence>
<feature type="domain" description="ABC transporter" evidence="9">
    <location>
        <begin position="253"/>
        <end position="495"/>
    </location>
</feature>
<dbReference type="PROSITE" id="PS50893">
    <property type="entry name" value="ABC_TRANSPORTER_2"/>
    <property type="match status" value="2"/>
</dbReference>
<dbReference type="InterPro" id="IPR050107">
    <property type="entry name" value="ABC_carbohydrate_import_ATPase"/>
</dbReference>
<comment type="caution">
    <text evidence="10">The sequence shown here is derived from an EMBL/GenBank/DDBJ whole genome shotgun (WGS) entry which is preliminary data.</text>
</comment>
<evidence type="ECO:0000256" key="2">
    <source>
        <dbReference type="ARBA" id="ARBA00022475"/>
    </source>
</evidence>
<dbReference type="EMBL" id="PXYV01000064">
    <property type="protein sequence ID" value="PSR20407.1"/>
    <property type="molecule type" value="Genomic_DNA"/>
</dbReference>
<dbReference type="InterPro" id="IPR003439">
    <property type="entry name" value="ABC_transporter-like_ATP-bd"/>
</dbReference>
<keyword evidence="5" id="KW-0547">Nucleotide-binding</keyword>
<keyword evidence="2" id="KW-1003">Cell membrane</keyword>
<keyword evidence="3" id="KW-0762">Sugar transport</keyword>
<sequence>MALLGCRNISRSFGAVKALTNVSLSIEEGEVHGLVGENGAGKSTLIKIMSGTLLPTHGQLVWKDQDVILRSAAKAQQLGVETVFQELTLIPDWTVADNLVIARGIPAHGRRQSFARVYDEAKALLARFQLERIDPYQRVVDLPLPDRQMLEIVKAISGKPKLVILDEATSALLEPQVEWLFGHIRALKAQGVSVLFSSHRWSEIAGISDRISILRNGEYVDTVQSDSVDEAKVTALMTGKELNLVFPTKVDPVDDVRLSVRNLRSMRLHDISLEIRRGEVLGVGGLQGQGQLELFLSLFGALPYSGQITVDGRPVHIGRPLDAINAGIGIGLIPEDRKTEGLFLSRPILENISLPKLRRFSKDGFLQLRKERAEVQKAADLLAVKAPSVDVEVGHLSGGNQQKVMLSRWVLAGADLLLLYDVTRGVDVGTKQEIYQLIAKRAQAGAAILFYSSDTSEVVNMAHRVAVMFDYRIRSIVEGDAITMENIVGLSIGSQAEVRYETSG</sequence>
<dbReference type="InterPro" id="IPR003593">
    <property type="entry name" value="AAA+_ATPase"/>
</dbReference>
<dbReference type="PROSITE" id="PS00211">
    <property type="entry name" value="ABC_TRANSPORTER_1"/>
    <property type="match status" value="1"/>
</dbReference>
<dbReference type="InterPro" id="IPR017871">
    <property type="entry name" value="ABC_transporter-like_CS"/>
</dbReference>
<dbReference type="SUPFAM" id="SSF52540">
    <property type="entry name" value="P-loop containing nucleoside triphosphate hydrolases"/>
    <property type="match status" value="2"/>
</dbReference>
<evidence type="ECO:0000256" key="1">
    <source>
        <dbReference type="ARBA" id="ARBA00022448"/>
    </source>
</evidence>
<keyword evidence="4" id="KW-0677">Repeat</keyword>
<organism evidence="10 11">
    <name type="scientific">Sulfobacillus acidophilus</name>
    <dbReference type="NCBI Taxonomy" id="53633"/>
    <lineage>
        <taxon>Bacteria</taxon>
        <taxon>Bacillati</taxon>
        <taxon>Bacillota</taxon>
        <taxon>Clostridia</taxon>
        <taxon>Eubacteriales</taxon>
        <taxon>Clostridiales Family XVII. Incertae Sedis</taxon>
        <taxon>Sulfobacillus</taxon>
    </lineage>
</organism>
<dbReference type="CDD" id="cd03215">
    <property type="entry name" value="ABC_Carb_Monos_II"/>
    <property type="match status" value="1"/>
</dbReference>
<dbReference type="Pfam" id="PF00005">
    <property type="entry name" value="ABC_tran"/>
    <property type="match status" value="2"/>
</dbReference>
<name>A0A2T2WDU0_9FIRM</name>
<dbReference type="Proteomes" id="UP000241848">
    <property type="component" value="Unassembled WGS sequence"/>
</dbReference>
<feature type="domain" description="ABC transporter" evidence="9">
    <location>
        <begin position="4"/>
        <end position="241"/>
    </location>
</feature>
<dbReference type="SMART" id="SM00382">
    <property type="entry name" value="AAA"/>
    <property type="match status" value="1"/>
</dbReference>
<dbReference type="GO" id="GO:0016887">
    <property type="term" value="F:ATP hydrolysis activity"/>
    <property type="evidence" value="ECO:0007669"/>
    <property type="project" value="InterPro"/>
</dbReference>
<keyword evidence="1" id="KW-0813">Transport</keyword>
<evidence type="ECO:0000313" key="11">
    <source>
        <dbReference type="Proteomes" id="UP000241848"/>
    </source>
</evidence>
<evidence type="ECO:0000259" key="9">
    <source>
        <dbReference type="PROSITE" id="PS50893"/>
    </source>
</evidence>
<dbReference type="GO" id="GO:0005524">
    <property type="term" value="F:ATP binding"/>
    <property type="evidence" value="ECO:0007669"/>
    <property type="project" value="UniProtKB-KW"/>
</dbReference>
<evidence type="ECO:0000256" key="4">
    <source>
        <dbReference type="ARBA" id="ARBA00022737"/>
    </source>
</evidence>
<protein>
    <submittedName>
        <fullName evidence="10">Sugar ABC transporter ATP-binding protein</fullName>
    </submittedName>
</protein>
<proteinExistence type="predicted"/>
<gene>
    <name evidence="10" type="ORF">C7B45_15075</name>
</gene>
<keyword evidence="7" id="KW-1278">Translocase</keyword>
<dbReference type="PANTHER" id="PTHR43790">
    <property type="entry name" value="CARBOHYDRATE TRANSPORT ATP-BINDING PROTEIN MG119-RELATED"/>
    <property type="match status" value="1"/>
</dbReference>
<dbReference type="Gene3D" id="3.40.50.300">
    <property type="entry name" value="P-loop containing nucleotide triphosphate hydrolases"/>
    <property type="match status" value="2"/>
</dbReference>